<dbReference type="RefSeq" id="WP_283345422.1">
    <property type="nucleotide sequence ID" value="NZ_JASHIF010000014.1"/>
</dbReference>
<dbReference type="Proteomes" id="UP001236507">
    <property type="component" value="Unassembled WGS sequence"/>
</dbReference>
<evidence type="ECO:0000313" key="1">
    <source>
        <dbReference type="EMBL" id="MDI9860824.1"/>
    </source>
</evidence>
<comment type="caution">
    <text evidence="1">The sequence shown here is derived from an EMBL/GenBank/DDBJ whole genome shotgun (WGS) entry which is preliminary data.</text>
</comment>
<accession>A0ABT6YB68</accession>
<protein>
    <submittedName>
        <fullName evidence="1">DUF1365 domain-containing protein</fullName>
    </submittedName>
</protein>
<sequence length="264" mass="32051">MKSCIYECKVMHQRSEPIKHGFTYKLFMFYLDLDELDIIPKHVKWISRNSWNVFSFFDKNHLQYPKEKPETNKDVKEQILTYLHAKGIDLKGGKIMLLTHLTTWGYQFNPVSFYYCFDEKKQPVCVVAEVSNTFREMKPYLIQSFLEKEERFEHREIKHFYVSPFIDMDAEFDFKLRIPNESLHIKIDDFKADKSFFKSTLWGKRKPLTNAKVAWYAIRFPMITLRIMWLIHWNAFVLWLKRIPFYAKKSHPELQRDIYRPLSH</sequence>
<dbReference type="PANTHER" id="PTHR33973:SF4">
    <property type="entry name" value="OS07G0153300 PROTEIN"/>
    <property type="match status" value="1"/>
</dbReference>
<organism evidence="1 2">
    <name type="scientific">Flectobacillus roseus</name>
    <dbReference type="NCBI Taxonomy" id="502259"/>
    <lineage>
        <taxon>Bacteria</taxon>
        <taxon>Pseudomonadati</taxon>
        <taxon>Bacteroidota</taxon>
        <taxon>Cytophagia</taxon>
        <taxon>Cytophagales</taxon>
        <taxon>Flectobacillaceae</taxon>
        <taxon>Flectobacillus</taxon>
    </lineage>
</organism>
<evidence type="ECO:0000313" key="2">
    <source>
        <dbReference type="Proteomes" id="UP001236507"/>
    </source>
</evidence>
<keyword evidence="2" id="KW-1185">Reference proteome</keyword>
<gene>
    <name evidence="1" type="ORF">QM524_16530</name>
</gene>
<dbReference type="InterPro" id="IPR010775">
    <property type="entry name" value="DUF1365"/>
</dbReference>
<dbReference type="EMBL" id="JASHIF010000014">
    <property type="protein sequence ID" value="MDI9860824.1"/>
    <property type="molecule type" value="Genomic_DNA"/>
</dbReference>
<reference evidence="1 2" key="1">
    <citation type="submission" date="2023-05" db="EMBL/GenBank/DDBJ databases">
        <title>Novel species of genus Flectobacillus isolated from stream in China.</title>
        <authorList>
            <person name="Lu H."/>
        </authorList>
    </citation>
    <scope>NUCLEOTIDE SEQUENCE [LARGE SCALE GENOMIC DNA]</scope>
    <source>
        <strain evidence="1 2">KCTC 42575</strain>
    </source>
</reference>
<proteinExistence type="predicted"/>
<dbReference type="Pfam" id="PF07103">
    <property type="entry name" value="DUF1365"/>
    <property type="match status" value="1"/>
</dbReference>
<name>A0ABT6YB68_9BACT</name>
<dbReference type="PANTHER" id="PTHR33973">
    <property type="entry name" value="OS07G0153300 PROTEIN"/>
    <property type="match status" value="1"/>
</dbReference>